<feature type="transmembrane region" description="Helical" evidence="2">
    <location>
        <begin position="163"/>
        <end position="181"/>
    </location>
</feature>
<feature type="region of interest" description="Disordered" evidence="1">
    <location>
        <begin position="503"/>
        <end position="543"/>
    </location>
</feature>
<evidence type="ECO:0000256" key="1">
    <source>
        <dbReference type="SAM" id="MobiDB-lite"/>
    </source>
</evidence>
<keyword evidence="4" id="KW-1185">Reference proteome</keyword>
<keyword evidence="2" id="KW-0812">Transmembrane</keyword>
<feature type="compositionally biased region" description="Low complexity" evidence="1">
    <location>
        <begin position="19"/>
        <end position="31"/>
    </location>
</feature>
<feature type="region of interest" description="Disordered" evidence="1">
    <location>
        <begin position="1"/>
        <end position="54"/>
    </location>
</feature>
<accession>A0AAD2G1U6</accession>
<evidence type="ECO:0000313" key="3">
    <source>
        <dbReference type="EMBL" id="CAJ1959814.1"/>
    </source>
</evidence>
<dbReference type="Proteomes" id="UP001295423">
    <property type="component" value="Unassembled WGS sequence"/>
</dbReference>
<sequence>MSQPLYRNGKNRSSTPNYGSVSGKKSSLSSSIEEGQPLIAHSPSSDASSENLPYPKATDEQRELLLLIESEIKFARQSKFHIVLPRLTEKRVQKLRTKINRVNTTFTLDTTGCDGFVFSFLRSTLFYLFLTLLVTIIVLIGIDKWNFGLFNTDDAFKTFIQEGFPFVTVMFSVIACVGPTMHRLTPFSQEVGSYASPSSLKEAAKEGIEDMVVMISSRVDNVNAKLTSVLDHMRHVSDRAYRFQYKIRLVDPEVLDRHDVLNNPYLDAEREIQNAKEEIHAKMLTFEQDISFDVASWIPSYLSSPRKFFKVDMFGHMVLLLLLHLVGILSAIAIVESRVSMDIQVQFLSTMMSYLAMIPYFEELSQRLTPFIICWISALLLESYLISSFFLTNIYFSKSSCSRTVSVINDLRSVITSHTNWLLMQNGVIFLSHDILEVRMNQLRLKVIELVEQNHNLCSALSLADIDDSSMSGEEGDDKVLTNFPFQSPTAAASVYSHISKKNSMTPGSVVSYQPSIDPPEDKPTSSTRPPASDSPPQSEPVE</sequence>
<dbReference type="AlphaFoldDB" id="A0AAD2G1U6"/>
<dbReference type="EMBL" id="CAKOGP040002025">
    <property type="protein sequence ID" value="CAJ1959814.1"/>
    <property type="molecule type" value="Genomic_DNA"/>
</dbReference>
<proteinExistence type="predicted"/>
<gene>
    <name evidence="3" type="ORF">CYCCA115_LOCUS18233</name>
</gene>
<keyword evidence="2" id="KW-0472">Membrane</keyword>
<organism evidence="3 4">
    <name type="scientific">Cylindrotheca closterium</name>
    <dbReference type="NCBI Taxonomy" id="2856"/>
    <lineage>
        <taxon>Eukaryota</taxon>
        <taxon>Sar</taxon>
        <taxon>Stramenopiles</taxon>
        <taxon>Ochrophyta</taxon>
        <taxon>Bacillariophyta</taxon>
        <taxon>Bacillariophyceae</taxon>
        <taxon>Bacillariophycidae</taxon>
        <taxon>Bacillariales</taxon>
        <taxon>Bacillariaceae</taxon>
        <taxon>Cylindrotheca</taxon>
    </lineage>
</organism>
<feature type="compositionally biased region" description="Polar residues" evidence="1">
    <location>
        <begin position="42"/>
        <end position="51"/>
    </location>
</feature>
<feature type="transmembrane region" description="Helical" evidence="2">
    <location>
        <begin position="313"/>
        <end position="335"/>
    </location>
</feature>
<keyword evidence="2" id="KW-1133">Transmembrane helix</keyword>
<feature type="compositionally biased region" description="Polar residues" evidence="1">
    <location>
        <begin position="503"/>
        <end position="515"/>
    </location>
</feature>
<feature type="transmembrane region" description="Helical" evidence="2">
    <location>
        <begin position="125"/>
        <end position="143"/>
    </location>
</feature>
<evidence type="ECO:0000256" key="2">
    <source>
        <dbReference type="SAM" id="Phobius"/>
    </source>
</evidence>
<feature type="compositionally biased region" description="Polar residues" evidence="1">
    <location>
        <begin position="1"/>
        <end position="18"/>
    </location>
</feature>
<reference evidence="3" key="1">
    <citation type="submission" date="2023-08" db="EMBL/GenBank/DDBJ databases">
        <authorList>
            <person name="Audoor S."/>
            <person name="Bilcke G."/>
        </authorList>
    </citation>
    <scope>NUCLEOTIDE SEQUENCE</scope>
</reference>
<name>A0AAD2G1U6_9STRA</name>
<feature type="transmembrane region" description="Helical" evidence="2">
    <location>
        <begin position="373"/>
        <end position="396"/>
    </location>
</feature>
<protein>
    <submittedName>
        <fullName evidence="3">Uncharacterized protein</fullName>
    </submittedName>
</protein>
<comment type="caution">
    <text evidence="3">The sequence shown here is derived from an EMBL/GenBank/DDBJ whole genome shotgun (WGS) entry which is preliminary data.</text>
</comment>
<evidence type="ECO:0000313" key="4">
    <source>
        <dbReference type="Proteomes" id="UP001295423"/>
    </source>
</evidence>